<name>A0A7J4ZSR5_9BACT</name>
<dbReference type="GO" id="GO:0044384">
    <property type="term" value="C:host outer membrane"/>
    <property type="evidence" value="ECO:0007669"/>
    <property type="project" value="InterPro"/>
</dbReference>
<dbReference type="GO" id="GO:0019867">
    <property type="term" value="C:outer membrane"/>
    <property type="evidence" value="ECO:0007669"/>
    <property type="project" value="InterPro"/>
</dbReference>
<keyword evidence="1" id="KW-0411">Iron-sulfur</keyword>
<dbReference type="PROSITE" id="PS51318">
    <property type="entry name" value="TAT"/>
    <property type="match status" value="1"/>
</dbReference>
<dbReference type="InterPro" id="IPR006311">
    <property type="entry name" value="TAT_signal"/>
</dbReference>
<proteinExistence type="predicted"/>
<dbReference type="EMBL" id="VZQZ01000003">
    <property type="protein sequence ID" value="KAB0666262.1"/>
    <property type="molecule type" value="Genomic_DNA"/>
</dbReference>
<protein>
    <submittedName>
        <fullName evidence="3">OmpW family protein</fullName>
    </submittedName>
</protein>
<keyword evidence="1" id="KW-0479">Metal-binding</keyword>
<sequence>MGRIRLMRRRLLGVAGVAAAVMMLGMATMAGAADDYQKFGVRIRAIYVKPDESTNLKGANVKVSDDIIPELDLEYFFLRNVSAELIAGVTRNDIKVNNSFAGSTWLLPPTLTVKYHPLAGNTISPYVGFGVNVIFPFNSKLNGADPGFQIDNSVGWAAQAGVDFKLKDNLYFNIDYKYLNADTKMTIAGNKYDLDLNPHLFGIGVGYRF</sequence>
<evidence type="ECO:0000256" key="1">
    <source>
        <dbReference type="ARBA" id="ARBA00023014"/>
    </source>
</evidence>
<comment type="caution">
    <text evidence="3">The sequence shown here is derived from an EMBL/GenBank/DDBJ whole genome shotgun (WGS) entry which is preliminary data.</text>
</comment>
<dbReference type="InterPro" id="IPR006315">
    <property type="entry name" value="OM_autotransptr_brl_dom"/>
</dbReference>
<dbReference type="AlphaFoldDB" id="A0A7J4ZSR5"/>
<feature type="chain" id="PRO_5029641116" evidence="2">
    <location>
        <begin position="33"/>
        <end position="209"/>
    </location>
</feature>
<dbReference type="NCBIfam" id="TIGR01414">
    <property type="entry name" value="autotrans_barl"/>
    <property type="match status" value="1"/>
</dbReference>
<dbReference type="Proteomes" id="UP000420562">
    <property type="component" value="Unassembled WGS sequence"/>
</dbReference>
<dbReference type="SUPFAM" id="SSF56925">
    <property type="entry name" value="OMPA-like"/>
    <property type="match status" value="1"/>
</dbReference>
<reference evidence="3 4" key="1">
    <citation type="submission" date="2019-09" db="EMBL/GenBank/DDBJ databases">
        <title>Geobacter sp. Red96, a novel strain isolated from paddy soil.</title>
        <authorList>
            <person name="Xu Z."/>
            <person name="Masuda Y."/>
            <person name="Itoh H."/>
            <person name="Senoo K."/>
        </authorList>
    </citation>
    <scope>NUCLEOTIDE SEQUENCE [LARGE SCALE GENOMIC DNA]</scope>
    <source>
        <strain evidence="3 4">Red96</strain>
    </source>
</reference>
<dbReference type="GO" id="GO:0055085">
    <property type="term" value="P:transmembrane transport"/>
    <property type="evidence" value="ECO:0007669"/>
    <property type="project" value="TreeGrafter"/>
</dbReference>
<feature type="signal peptide" evidence="2">
    <location>
        <begin position="1"/>
        <end position="32"/>
    </location>
</feature>
<dbReference type="GO" id="GO:0051536">
    <property type="term" value="F:iron-sulfur cluster binding"/>
    <property type="evidence" value="ECO:0007669"/>
    <property type="project" value="UniProtKB-KW"/>
</dbReference>
<dbReference type="InterPro" id="IPR000758">
    <property type="entry name" value="Enterovir_OMP"/>
</dbReference>
<gene>
    <name evidence="3" type="ORF">F6V25_07265</name>
</gene>
<dbReference type="PROSITE" id="PS00695">
    <property type="entry name" value="ENT_VIR_OMP_2"/>
    <property type="match status" value="1"/>
</dbReference>
<evidence type="ECO:0000313" key="4">
    <source>
        <dbReference type="Proteomes" id="UP000420562"/>
    </source>
</evidence>
<keyword evidence="4" id="KW-1185">Reference proteome</keyword>
<evidence type="ECO:0000313" key="3">
    <source>
        <dbReference type="EMBL" id="KAB0666262.1"/>
    </source>
</evidence>
<dbReference type="InterPro" id="IPR011250">
    <property type="entry name" value="OMP/PagP_B-barrel"/>
</dbReference>
<keyword evidence="2" id="KW-0732">Signal</keyword>
<dbReference type="PANTHER" id="PTHR36920:SF1">
    <property type="entry name" value="OUTER MEMBRANE PROTEIN W"/>
    <property type="match status" value="1"/>
</dbReference>
<dbReference type="InterPro" id="IPR005618">
    <property type="entry name" value="OMPW"/>
</dbReference>
<dbReference type="Pfam" id="PF03922">
    <property type="entry name" value="OmpW"/>
    <property type="match status" value="1"/>
</dbReference>
<dbReference type="Gene3D" id="2.40.160.20">
    <property type="match status" value="1"/>
</dbReference>
<evidence type="ECO:0000256" key="2">
    <source>
        <dbReference type="SAM" id="SignalP"/>
    </source>
</evidence>
<keyword evidence="1" id="KW-0408">Iron</keyword>
<dbReference type="PANTHER" id="PTHR36920">
    <property type="match status" value="1"/>
</dbReference>
<accession>A0A7J4ZSR5</accession>
<organism evidence="3 4">
    <name type="scientific">Oryzomonas japonica</name>
    <dbReference type="NCBI Taxonomy" id="2603858"/>
    <lineage>
        <taxon>Bacteria</taxon>
        <taxon>Pseudomonadati</taxon>
        <taxon>Thermodesulfobacteriota</taxon>
        <taxon>Desulfuromonadia</taxon>
        <taxon>Geobacterales</taxon>
        <taxon>Geobacteraceae</taxon>
        <taxon>Oryzomonas</taxon>
    </lineage>
</organism>